<name>A0A9P4P3E7_9PEZI</name>
<reference evidence="1" key="1">
    <citation type="journal article" date="2020" name="Stud. Mycol.">
        <title>101 Dothideomycetes genomes: a test case for predicting lifestyles and emergence of pathogens.</title>
        <authorList>
            <person name="Haridas S."/>
            <person name="Albert R."/>
            <person name="Binder M."/>
            <person name="Bloem J."/>
            <person name="Labutti K."/>
            <person name="Salamov A."/>
            <person name="Andreopoulos B."/>
            <person name="Baker S."/>
            <person name="Barry K."/>
            <person name="Bills G."/>
            <person name="Bluhm B."/>
            <person name="Cannon C."/>
            <person name="Castanera R."/>
            <person name="Culley D."/>
            <person name="Daum C."/>
            <person name="Ezra D."/>
            <person name="Gonzalez J."/>
            <person name="Henrissat B."/>
            <person name="Kuo A."/>
            <person name="Liang C."/>
            <person name="Lipzen A."/>
            <person name="Lutzoni F."/>
            <person name="Magnuson J."/>
            <person name="Mondo S."/>
            <person name="Nolan M."/>
            <person name="Ohm R."/>
            <person name="Pangilinan J."/>
            <person name="Park H.-J."/>
            <person name="Ramirez L."/>
            <person name="Alfaro M."/>
            <person name="Sun H."/>
            <person name="Tritt A."/>
            <person name="Yoshinaga Y."/>
            <person name="Zwiers L.-H."/>
            <person name="Turgeon B."/>
            <person name="Goodwin S."/>
            <person name="Spatafora J."/>
            <person name="Crous P."/>
            <person name="Grigoriev I."/>
        </authorList>
    </citation>
    <scope>NUCLEOTIDE SEQUENCE</scope>
    <source>
        <strain evidence="1">CBS 130266</strain>
    </source>
</reference>
<keyword evidence="2" id="KW-1185">Reference proteome</keyword>
<proteinExistence type="predicted"/>
<accession>A0A9P4P3E7</accession>
<evidence type="ECO:0000313" key="2">
    <source>
        <dbReference type="Proteomes" id="UP000800235"/>
    </source>
</evidence>
<evidence type="ECO:0000313" key="1">
    <source>
        <dbReference type="EMBL" id="KAF2435881.1"/>
    </source>
</evidence>
<dbReference type="Proteomes" id="UP000800235">
    <property type="component" value="Unassembled WGS sequence"/>
</dbReference>
<dbReference type="AlphaFoldDB" id="A0A9P4P3E7"/>
<sequence length="261" mass="28434">MRRRHRGTPQIGRDILPANQLALYEMPYINRGAMVMGGMRGFHHDPSLMNNGRWADEQRRRGHGGRMGNFGPGYPYSRSFGMGGGNPYGGGGFGGGYGSYGGGYGGGGLGGCFPSRRHGRGRSHVSMPWTNGGGGGGSFRSPLAGGRRSHFSPLAQRRMKEPGVYAHRGMGGGGGMRTGMGMRGGRGGHRGHEDMYGYEDDFDSDFDPDEEYYGDEDGYDGMGGSIWEDDGYDDEDDYEMMRYGGRPRHGWGGGRREYFDD</sequence>
<protein>
    <submittedName>
        <fullName evidence="1">Uncharacterized protein</fullName>
    </submittedName>
</protein>
<comment type="caution">
    <text evidence="1">The sequence shown here is derived from an EMBL/GenBank/DDBJ whole genome shotgun (WGS) entry which is preliminary data.</text>
</comment>
<organism evidence="1 2">
    <name type="scientific">Tothia fuscella</name>
    <dbReference type="NCBI Taxonomy" id="1048955"/>
    <lineage>
        <taxon>Eukaryota</taxon>
        <taxon>Fungi</taxon>
        <taxon>Dikarya</taxon>
        <taxon>Ascomycota</taxon>
        <taxon>Pezizomycotina</taxon>
        <taxon>Dothideomycetes</taxon>
        <taxon>Pleosporomycetidae</taxon>
        <taxon>Venturiales</taxon>
        <taxon>Cylindrosympodiaceae</taxon>
        <taxon>Tothia</taxon>
    </lineage>
</organism>
<dbReference type="EMBL" id="MU007012">
    <property type="protein sequence ID" value="KAF2435881.1"/>
    <property type="molecule type" value="Genomic_DNA"/>
</dbReference>
<gene>
    <name evidence="1" type="ORF">EJ08DRAFT_656238</name>
</gene>